<proteinExistence type="predicted"/>
<dbReference type="RefSeq" id="WP_408326483.1">
    <property type="nucleotide sequence ID" value="NZ_JAQQFH010000002.1"/>
</dbReference>
<name>A0ABW8ZK33_9BURK</name>
<organism evidence="1 2">
    <name type="scientific">Paraburkholderia agricolaris</name>
    <dbReference type="NCBI Taxonomy" id="2152888"/>
    <lineage>
        <taxon>Bacteria</taxon>
        <taxon>Pseudomonadati</taxon>
        <taxon>Pseudomonadota</taxon>
        <taxon>Betaproteobacteria</taxon>
        <taxon>Burkholderiales</taxon>
        <taxon>Burkholderiaceae</taxon>
        <taxon>Paraburkholderia</taxon>
    </lineage>
</organism>
<dbReference type="EMBL" id="JAQQFN010000005">
    <property type="protein sequence ID" value="MFL9883120.1"/>
    <property type="molecule type" value="Genomic_DNA"/>
</dbReference>
<keyword evidence="2" id="KW-1185">Reference proteome</keyword>
<evidence type="ECO:0000313" key="2">
    <source>
        <dbReference type="Proteomes" id="UP001629249"/>
    </source>
</evidence>
<accession>A0ABW8ZK33</accession>
<gene>
    <name evidence="1" type="ORF">PQR66_08790</name>
</gene>
<dbReference type="Proteomes" id="UP001629249">
    <property type="component" value="Unassembled WGS sequence"/>
</dbReference>
<sequence length="430" mass="44098">MGNLQKVNLGALPDGAGGDDFRTALSRHNANVDILNAQAALLSGQPITTPGNLTDAAIGKRINVSFGEAGQIGLPLSTTCAADQVILLRNIGTGAALPVAQAPDIYSGPSKLLPGETLLIDTNGAGAWTVLMRGRTNSDNETVNGDLAVGGMLSVTKDTTLKGKVTVVGTFAAGDAGVAFPDGTSMVTAVPPPVFQCYLSQSGTGLVLSRKSGSYLTIQGIARQIPAAGVTLAATGVAANTLYYIYAYMSGKTMALEASTTARAVDATTGVDVKSGDSTRTLVGMVYTTAANSFAAVATAGLLTPINCLSFHNRKLKVTSGINENGQAQADTVWLSAIVANWADEPIEANAVGWGSTPNSGNTSLVYIAYNGNGLGKPQRFSNINGGYSFPVGFGVTYPLGEGAYAWQLRGLNDGQLLTMSAAFFVKTKG</sequence>
<evidence type="ECO:0000313" key="1">
    <source>
        <dbReference type="EMBL" id="MFL9883120.1"/>
    </source>
</evidence>
<reference evidence="1 2" key="1">
    <citation type="journal article" date="2024" name="Chem. Sci.">
        <title>Discovery of megapolipeptins by genome mining of a Burkholderiales bacteria collection.</title>
        <authorList>
            <person name="Paulo B.S."/>
            <person name="Recchia M.J.J."/>
            <person name="Lee S."/>
            <person name="Fergusson C.H."/>
            <person name="Romanowski S.B."/>
            <person name="Hernandez A."/>
            <person name="Krull N."/>
            <person name="Liu D.Y."/>
            <person name="Cavanagh H."/>
            <person name="Bos A."/>
            <person name="Gray C.A."/>
            <person name="Murphy B.T."/>
            <person name="Linington R.G."/>
            <person name="Eustaquio A.S."/>
        </authorList>
    </citation>
    <scope>NUCLEOTIDE SEQUENCE [LARGE SCALE GENOMIC DNA]</scope>
    <source>
        <strain evidence="1 2">RL16-012-BIC-B</strain>
    </source>
</reference>
<protein>
    <submittedName>
        <fullName evidence="1">Uncharacterized protein</fullName>
    </submittedName>
</protein>
<comment type="caution">
    <text evidence="1">The sequence shown here is derived from an EMBL/GenBank/DDBJ whole genome shotgun (WGS) entry which is preliminary data.</text>
</comment>